<dbReference type="Proteomes" id="UP001501563">
    <property type="component" value="Unassembled WGS sequence"/>
</dbReference>
<evidence type="ECO:0000313" key="3">
    <source>
        <dbReference type="Proteomes" id="UP001501563"/>
    </source>
</evidence>
<protein>
    <submittedName>
        <fullName evidence="2">Uncharacterized protein</fullName>
    </submittedName>
</protein>
<dbReference type="EMBL" id="BAAAZA010000031">
    <property type="protein sequence ID" value="GAA3893644.1"/>
    <property type="molecule type" value="Genomic_DNA"/>
</dbReference>
<comment type="caution">
    <text evidence="2">The sequence shown here is derived from an EMBL/GenBank/DDBJ whole genome shotgun (WGS) entry which is preliminary data.</text>
</comment>
<feature type="region of interest" description="Disordered" evidence="1">
    <location>
        <begin position="1"/>
        <end position="20"/>
    </location>
</feature>
<proteinExistence type="predicted"/>
<reference evidence="3" key="1">
    <citation type="journal article" date="2019" name="Int. J. Syst. Evol. Microbiol.">
        <title>The Global Catalogue of Microorganisms (GCM) 10K type strain sequencing project: providing services to taxonomists for standard genome sequencing and annotation.</title>
        <authorList>
            <consortium name="The Broad Institute Genomics Platform"/>
            <consortium name="The Broad Institute Genome Sequencing Center for Infectious Disease"/>
            <person name="Wu L."/>
            <person name="Ma J."/>
        </authorList>
    </citation>
    <scope>NUCLEOTIDE SEQUENCE [LARGE SCALE GENOMIC DNA]</scope>
    <source>
        <strain evidence="3">JCM 16578</strain>
    </source>
</reference>
<keyword evidence="3" id="KW-1185">Reference proteome</keyword>
<accession>A0ABP7L3T7</accession>
<gene>
    <name evidence="2" type="ORF">GCM10022207_71900</name>
</gene>
<sequence>MSDPIGPDQGTHGNIPLGQSPGILIGRGKPLKAFQRNVILEDVQQSGDIFPDTRQKDFLDDTVPADLRNFIKQVFPYVTAHLREV</sequence>
<evidence type="ECO:0000313" key="2">
    <source>
        <dbReference type="EMBL" id="GAA3893644.1"/>
    </source>
</evidence>
<organism evidence="2 3">
    <name type="scientific">Streptomyces lannensis</name>
    <dbReference type="NCBI Taxonomy" id="766498"/>
    <lineage>
        <taxon>Bacteria</taxon>
        <taxon>Bacillati</taxon>
        <taxon>Actinomycetota</taxon>
        <taxon>Actinomycetes</taxon>
        <taxon>Kitasatosporales</taxon>
        <taxon>Streptomycetaceae</taxon>
        <taxon>Streptomyces</taxon>
    </lineage>
</organism>
<name>A0ABP7L3T7_9ACTN</name>
<evidence type="ECO:0000256" key="1">
    <source>
        <dbReference type="SAM" id="MobiDB-lite"/>
    </source>
</evidence>